<name>A0AAN9A5S2_HALRR</name>
<dbReference type="EMBL" id="JAXCGZ010004544">
    <property type="protein sequence ID" value="KAK7081681.1"/>
    <property type="molecule type" value="Genomic_DNA"/>
</dbReference>
<proteinExistence type="predicted"/>
<gene>
    <name evidence="1" type="ORF">SK128_010407</name>
</gene>
<reference evidence="1 2" key="1">
    <citation type="submission" date="2023-11" db="EMBL/GenBank/DDBJ databases">
        <title>Halocaridina rubra genome assembly.</title>
        <authorList>
            <person name="Smith C."/>
        </authorList>
    </citation>
    <scope>NUCLEOTIDE SEQUENCE [LARGE SCALE GENOMIC DNA]</scope>
    <source>
        <strain evidence="1">EP-1</strain>
        <tissue evidence="1">Whole</tissue>
    </source>
</reference>
<dbReference type="Proteomes" id="UP001381693">
    <property type="component" value="Unassembled WGS sequence"/>
</dbReference>
<dbReference type="AlphaFoldDB" id="A0AAN9A5S2"/>
<feature type="non-terminal residue" evidence="1">
    <location>
        <position position="62"/>
    </location>
</feature>
<keyword evidence="2" id="KW-1185">Reference proteome</keyword>
<evidence type="ECO:0000313" key="2">
    <source>
        <dbReference type="Proteomes" id="UP001381693"/>
    </source>
</evidence>
<comment type="caution">
    <text evidence="1">The sequence shown here is derived from an EMBL/GenBank/DDBJ whole genome shotgun (WGS) entry which is preliminary data.</text>
</comment>
<evidence type="ECO:0000313" key="1">
    <source>
        <dbReference type="EMBL" id="KAK7081681.1"/>
    </source>
</evidence>
<protein>
    <submittedName>
        <fullName evidence="1">Uncharacterized protein</fullName>
    </submittedName>
</protein>
<sequence>VNILIERGVAELEHITHSMDLVGTFSPESPRIHSLFLEDDTKKGISTSLPSLHIASFYFDYL</sequence>
<organism evidence="1 2">
    <name type="scientific">Halocaridina rubra</name>
    <name type="common">Hawaiian red shrimp</name>
    <dbReference type="NCBI Taxonomy" id="373956"/>
    <lineage>
        <taxon>Eukaryota</taxon>
        <taxon>Metazoa</taxon>
        <taxon>Ecdysozoa</taxon>
        <taxon>Arthropoda</taxon>
        <taxon>Crustacea</taxon>
        <taxon>Multicrustacea</taxon>
        <taxon>Malacostraca</taxon>
        <taxon>Eumalacostraca</taxon>
        <taxon>Eucarida</taxon>
        <taxon>Decapoda</taxon>
        <taxon>Pleocyemata</taxon>
        <taxon>Caridea</taxon>
        <taxon>Atyoidea</taxon>
        <taxon>Atyidae</taxon>
        <taxon>Halocaridina</taxon>
    </lineage>
</organism>
<accession>A0AAN9A5S2</accession>
<feature type="non-terminal residue" evidence="1">
    <location>
        <position position="1"/>
    </location>
</feature>